<dbReference type="AlphaFoldDB" id="K0B6M3"/>
<protein>
    <recommendedName>
        <fullName evidence="1">ABC-three component systems C-terminal domain-containing protein</fullName>
    </recommendedName>
</protein>
<keyword evidence="3" id="KW-1185">Reference proteome</keyword>
<dbReference type="RefSeq" id="WP_014963523.1">
    <property type="nucleotide sequence ID" value="NC_018655.1"/>
</dbReference>
<feature type="domain" description="ABC-three component systems C-terminal" evidence="1">
    <location>
        <begin position="75"/>
        <end position="199"/>
    </location>
</feature>
<dbReference type="STRING" id="1229908.NKOR_06290"/>
<proteinExistence type="predicted"/>
<organism evidence="2 3">
    <name type="scientific">Candidatus Nitrosopumilus koreensis AR1</name>
    <dbReference type="NCBI Taxonomy" id="1229908"/>
    <lineage>
        <taxon>Archaea</taxon>
        <taxon>Nitrososphaerota</taxon>
        <taxon>Nitrososphaeria</taxon>
        <taxon>Nitrosopumilales</taxon>
        <taxon>Nitrosopumilaceae</taxon>
        <taxon>Nitrosopumilus</taxon>
    </lineage>
</organism>
<dbReference type="EMBL" id="CP003842">
    <property type="protein sequence ID" value="AFS81139.1"/>
    <property type="molecule type" value="Genomic_DNA"/>
</dbReference>
<name>K0B6M3_9ARCH</name>
<reference evidence="2 3" key="1">
    <citation type="journal article" date="2012" name="J. Bacteriol.">
        <title>Draft Genome Sequence of an Ammonia-Oxidizing Archaeon, "Candidatus Nitrosopumilus koreensis" AR1, from Marine Sediment.</title>
        <authorList>
            <person name="Park S.J."/>
            <person name="Kim J.G."/>
            <person name="Jung M.Y."/>
            <person name="Kim S.J."/>
            <person name="Cha I.T."/>
            <person name="Kwon K."/>
            <person name="Lee J.H."/>
            <person name="Rhee S.K."/>
        </authorList>
    </citation>
    <scope>NUCLEOTIDE SEQUENCE [LARGE SCALE GENOMIC DNA]</scope>
    <source>
        <strain evidence="2 3">AR1</strain>
    </source>
</reference>
<gene>
    <name evidence="2" type="ORF">NKOR_06290</name>
</gene>
<evidence type="ECO:0000313" key="2">
    <source>
        <dbReference type="EMBL" id="AFS81139.1"/>
    </source>
</evidence>
<sequence>MIPNRINDLYDELLGWWWGEVLLRLTGQISRNISKNEVREKILDISRKYTNDNLPIYFDESAISDKDLPNDDRTFVKQLDWISVGDNTKRHCKSDFYLASEHRSKWIRNELIFFDELKKFDNLLRTEWERRFDEMEESLDNNSHDNTKKSRGRELLQWANYGTDALCIRPLCKSPFVRRGTFQILSDKEEIGWHPDYKTKISKMDKNESNE</sequence>
<dbReference type="Pfam" id="PF20283">
    <property type="entry name" value="CTD7"/>
    <property type="match status" value="1"/>
</dbReference>
<evidence type="ECO:0000313" key="3">
    <source>
        <dbReference type="Proteomes" id="UP000006101"/>
    </source>
</evidence>
<dbReference type="InterPro" id="IPR046913">
    <property type="entry name" value="ABC-3C_CTD7"/>
</dbReference>
<dbReference type="HOGENOM" id="CLU_1293764_0_0_2"/>
<dbReference type="Proteomes" id="UP000006101">
    <property type="component" value="Chromosome"/>
</dbReference>
<dbReference type="GeneID" id="13725291"/>
<dbReference type="KEGG" id="nkr:NKOR_06290"/>
<accession>K0B6M3</accession>
<dbReference type="PATRIC" id="fig|1229908.8.peg.1373"/>
<evidence type="ECO:0000259" key="1">
    <source>
        <dbReference type="Pfam" id="PF20283"/>
    </source>
</evidence>